<gene>
    <name evidence="1" type="ORF">GGR13_002566</name>
</gene>
<evidence type="ECO:0000313" key="1">
    <source>
        <dbReference type="EMBL" id="MBB5746959.1"/>
    </source>
</evidence>
<evidence type="ECO:0000313" key="2">
    <source>
        <dbReference type="Proteomes" id="UP000545037"/>
    </source>
</evidence>
<organism evidence="1 2">
    <name type="scientific">Brevundimonas variabilis</name>
    <dbReference type="NCBI Taxonomy" id="74312"/>
    <lineage>
        <taxon>Bacteria</taxon>
        <taxon>Pseudomonadati</taxon>
        <taxon>Pseudomonadota</taxon>
        <taxon>Alphaproteobacteria</taxon>
        <taxon>Caulobacterales</taxon>
        <taxon>Caulobacteraceae</taxon>
        <taxon>Brevundimonas</taxon>
    </lineage>
</organism>
<reference evidence="1 2" key="1">
    <citation type="submission" date="2020-08" db="EMBL/GenBank/DDBJ databases">
        <title>Genomic Encyclopedia of Type Strains, Phase IV (KMG-IV): sequencing the most valuable type-strain genomes for metagenomic binning, comparative biology and taxonomic classification.</title>
        <authorList>
            <person name="Goeker M."/>
        </authorList>
    </citation>
    <scope>NUCLEOTIDE SEQUENCE [LARGE SCALE GENOMIC DNA]</scope>
    <source>
        <strain evidence="1 2">DSM 4737</strain>
    </source>
</reference>
<sequence length="175" mass="18733">MFHSGTQRLIDLWSGLPGAGRIPMRADFDPVTLGRTLPQAMIINRGQATLPVRLAGGWIETLHGAPLRGSDWLSLWQPDSRPLIRASVVQAFREARPVVLAAAAARSSGVYEIVLAPLRGPDGTADRIIGLYQWTRSADRTAKDVGPMTARMAIGVGPVGRAPLVLAALNGRRVA</sequence>
<dbReference type="EMBL" id="JACHOR010000004">
    <property type="protein sequence ID" value="MBB5746959.1"/>
    <property type="molecule type" value="Genomic_DNA"/>
</dbReference>
<dbReference type="RefSeq" id="WP_183213918.1">
    <property type="nucleotide sequence ID" value="NZ_JACHOR010000004.1"/>
</dbReference>
<comment type="caution">
    <text evidence="1">The sequence shown here is derived from an EMBL/GenBank/DDBJ whole genome shotgun (WGS) entry which is preliminary data.</text>
</comment>
<protein>
    <recommendedName>
        <fullName evidence="3">PAS domain-containing protein</fullName>
    </recommendedName>
</protein>
<evidence type="ECO:0008006" key="3">
    <source>
        <dbReference type="Google" id="ProtNLM"/>
    </source>
</evidence>
<accession>A0A7W9CK57</accession>
<dbReference type="AlphaFoldDB" id="A0A7W9CK57"/>
<proteinExistence type="predicted"/>
<dbReference type="Proteomes" id="UP000545037">
    <property type="component" value="Unassembled WGS sequence"/>
</dbReference>
<dbReference type="InterPro" id="IPR009922">
    <property type="entry name" value="DUF1457"/>
</dbReference>
<dbReference type="Pfam" id="PF07310">
    <property type="entry name" value="PAS_5"/>
    <property type="match status" value="1"/>
</dbReference>
<keyword evidence="2" id="KW-1185">Reference proteome</keyword>
<name>A0A7W9CK57_9CAUL</name>